<dbReference type="InterPro" id="IPR051451">
    <property type="entry name" value="PhoH2-like"/>
</dbReference>
<accession>A0A382NLF4</accession>
<keyword evidence="3" id="KW-0963">Cytoplasm</keyword>
<dbReference type="AlphaFoldDB" id="A0A382NLF4"/>
<evidence type="ECO:0000313" key="8">
    <source>
        <dbReference type="EMBL" id="SVC62034.1"/>
    </source>
</evidence>
<proteinExistence type="inferred from homology"/>
<dbReference type="Gene3D" id="3.40.50.300">
    <property type="entry name" value="P-loop containing nucleotide triphosphate hydrolases"/>
    <property type="match status" value="1"/>
</dbReference>
<evidence type="ECO:0000256" key="1">
    <source>
        <dbReference type="ARBA" id="ARBA00004496"/>
    </source>
</evidence>
<keyword evidence="5" id="KW-0067">ATP-binding</keyword>
<comment type="similarity">
    <text evidence="2">Belongs to the PhoH family.</text>
</comment>
<dbReference type="Pfam" id="PF02562">
    <property type="entry name" value="PhoH"/>
    <property type="match status" value="1"/>
</dbReference>
<dbReference type="GO" id="GO:0005829">
    <property type="term" value="C:cytosol"/>
    <property type="evidence" value="ECO:0007669"/>
    <property type="project" value="TreeGrafter"/>
</dbReference>
<evidence type="ECO:0000256" key="5">
    <source>
        <dbReference type="ARBA" id="ARBA00022840"/>
    </source>
</evidence>
<organism evidence="8">
    <name type="scientific">marine metagenome</name>
    <dbReference type="NCBI Taxonomy" id="408172"/>
    <lineage>
        <taxon>unclassified sequences</taxon>
        <taxon>metagenomes</taxon>
        <taxon>ecological metagenomes</taxon>
    </lineage>
</organism>
<feature type="domain" description="PhoH-like protein" evidence="7">
    <location>
        <begin position="26"/>
        <end position="231"/>
    </location>
</feature>
<comment type="subcellular location">
    <subcellularLocation>
        <location evidence="1">Cytoplasm</location>
    </subcellularLocation>
</comment>
<feature type="non-terminal residue" evidence="8">
    <location>
        <position position="233"/>
    </location>
</feature>
<dbReference type="SUPFAM" id="SSF52540">
    <property type="entry name" value="P-loop containing nucleoside triphosphate hydrolases"/>
    <property type="match status" value="1"/>
</dbReference>
<name>A0A382NLF4_9ZZZZ</name>
<sequence>MSNKKAKRHFQNNIVNFQPQKKEVKILPRNRNQETYMLKLMDPQKDIVFGIGPAGTGKTLLAVQVAVKLFRSRVVDKIVVTRPAISVDEDLGFLPGTMEQKMAPWTMPIFDVFREYYTQYEIQNMINENIVEIAPLAYMRGRTFKNAFIVADEMQNATTSQMKMLLTRLGTKSQMAVTGDLRQSDRVSNNGLLDFIKQLERFPLTKHIDLIRFRQDDIERSNAVREVLQVYGD</sequence>
<evidence type="ECO:0000256" key="2">
    <source>
        <dbReference type="ARBA" id="ARBA00010393"/>
    </source>
</evidence>
<evidence type="ECO:0000259" key="7">
    <source>
        <dbReference type="Pfam" id="PF02562"/>
    </source>
</evidence>
<dbReference type="InterPro" id="IPR003714">
    <property type="entry name" value="PhoH"/>
</dbReference>
<dbReference type="PANTHER" id="PTHR30473">
    <property type="entry name" value="PROTEIN PHOH"/>
    <property type="match status" value="1"/>
</dbReference>
<keyword evidence="4" id="KW-0547">Nucleotide-binding</keyword>
<evidence type="ECO:0000256" key="6">
    <source>
        <dbReference type="ARBA" id="ARBA00039970"/>
    </source>
</evidence>
<reference evidence="8" key="1">
    <citation type="submission" date="2018-05" db="EMBL/GenBank/DDBJ databases">
        <authorList>
            <person name="Lanie J.A."/>
            <person name="Ng W.-L."/>
            <person name="Kazmierczak K.M."/>
            <person name="Andrzejewski T.M."/>
            <person name="Davidsen T.M."/>
            <person name="Wayne K.J."/>
            <person name="Tettelin H."/>
            <person name="Glass J.I."/>
            <person name="Rusch D."/>
            <person name="Podicherti R."/>
            <person name="Tsui H.-C.T."/>
            <person name="Winkler M.E."/>
        </authorList>
    </citation>
    <scope>NUCLEOTIDE SEQUENCE</scope>
</reference>
<dbReference type="PANTHER" id="PTHR30473:SF1">
    <property type="entry name" value="PHOH-LIKE PROTEIN"/>
    <property type="match status" value="1"/>
</dbReference>
<dbReference type="EMBL" id="UINC01101321">
    <property type="protein sequence ID" value="SVC62034.1"/>
    <property type="molecule type" value="Genomic_DNA"/>
</dbReference>
<evidence type="ECO:0000256" key="4">
    <source>
        <dbReference type="ARBA" id="ARBA00022741"/>
    </source>
</evidence>
<dbReference type="GO" id="GO:0005524">
    <property type="term" value="F:ATP binding"/>
    <property type="evidence" value="ECO:0007669"/>
    <property type="project" value="UniProtKB-KW"/>
</dbReference>
<dbReference type="InterPro" id="IPR027417">
    <property type="entry name" value="P-loop_NTPase"/>
</dbReference>
<evidence type="ECO:0000256" key="3">
    <source>
        <dbReference type="ARBA" id="ARBA00022490"/>
    </source>
</evidence>
<gene>
    <name evidence="8" type="ORF">METZ01_LOCUS314888</name>
</gene>
<protein>
    <recommendedName>
        <fullName evidence="6">PhoH-like protein</fullName>
    </recommendedName>
</protein>
<feature type="non-terminal residue" evidence="8">
    <location>
        <position position="1"/>
    </location>
</feature>